<comment type="caution">
    <text evidence="1">The sequence shown here is derived from an EMBL/GenBank/DDBJ whole genome shotgun (WGS) entry which is preliminary data.</text>
</comment>
<keyword evidence="2" id="KW-1185">Reference proteome</keyword>
<proteinExistence type="predicted"/>
<evidence type="ECO:0000313" key="2">
    <source>
        <dbReference type="Proteomes" id="UP001595555"/>
    </source>
</evidence>
<dbReference type="EMBL" id="JBHRTF010000003">
    <property type="protein sequence ID" value="MFC3115335.1"/>
    <property type="molecule type" value="Genomic_DNA"/>
</dbReference>
<dbReference type="Proteomes" id="UP001595555">
    <property type="component" value="Unassembled WGS sequence"/>
</dbReference>
<sequence length="288" mass="33462">MMNLELDVQGFYRKGFFNHTQPSSKWMAVFLWLVIVLLVVTSLTLGVQSASAAEKIPRLNGKPDFSGIWQTTSAADYDLEPHSARIDAPPGPGVVEGGEIPYKPEALAKRKQNFENRFKADPRLKGWTLGVPRGIYYPEPLQIFQRERDITIIHQFGHSIRTIHTNGTDHPRDPNDWWLGDSRAKWEGNTLVVDVKHFNDETWLDRSGNYHSDALHVVERWTLIDANTIEYKARISDEKVFTRPWDITVFLHRHREPNFQLVEDYRFTLDYDQYYPYPAERAPKAQPK</sequence>
<organism evidence="1 2">
    <name type="scientific">Cellvibrio fontiphilus</name>
    <dbReference type="NCBI Taxonomy" id="1815559"/>
    <lineage>
        <taxon>Bacteria</taxon>
        <taxon>Pseudomonadati</taxon>
        <taxon>Pseudomonadota</taxon>
        <taxon>Gammaproteobacteria</taxon>
        <taxon>Cellvibrionales</taxon>
        <taxon>Cellvibrionaceae</taxon>
        <taxon>Cellvibrio</taxon>
    </lineage>
</organism>
<gene>
    <name evidence="1" type="ORF">ACFODX_07180</name>
</gene>
<name>A0ABV7FCM1_9GAMM</name>
<evidence type="ECO:0000313" key="1">
    <source>
        <dbReference type="EMBL" id="MFC3115335.1"/>
    </source>
</evidence>
<reference evidence="2" key="1">
    <citation type="journal article" date="2019" name="Int. J. Syst. Evol. Microbiol.">
        <title>The Global Catalogue of Microorganisms (GCM) 10K type strain sequencing project: providing services to taxonomists for standard genome sequencing and annotation.</title>
        <authorList>
            <consortium name="The Broad Institute Genomics Platform"/>
            <consortium name="The Broad Institute Genome Sequencing Center for Infectious Disease"/>
            <person name="Wu L."/>
            <person name="Ma J."/>
        </authorList>
    </citation>
    <scope>NUCLEOTIDE SEQUENCE [LARGE SCALE GENOMIC DNA]</scope>
    <source>
        <strain evidence="2">KCTC 52237</strain>
    </source>
</reference>
<protein>
    <submittedName>
        <fullName evidence="1">Uncharacterized protein</fullName>
    </submittedName>
</protein>
<dbReference type="RefSeq" id="WP_378117536.1">
    <property type="nucleotide sequence ID" value="NZ_JBHRTF010000003.1"/>
</dbReference>
<accession>A0ABV7FCM1</accession>